<organism evidence="2 3">
    <name type="scientific">Polysphondylium violaceum</name>
    <dbReference type="NCBI Taxonomy" id="133409"/>
    <lineage>
        <taxon>Eukaryota</taxon>
        <taxon>Amoebozoa</taxon>
        <taxon>Evosea</taxon>
        <taxon>Eumycetozoa</taxon>
        <taxon>Dictyostelia</taxon>
        <taxon>Dictyosteliales</taxon>
        <taxon>Dictyosteliaceae</taxon>
        <taxon>Polysphondylium</taxon>
    </lineage>
</organism>
<dbReference type="EMBL" id="AJWJ01000096">
    <property type="protein sequence ID" value="KAF2075536.1"/>
    <property type="molecule type" value="Genomic_DNA"/>
</dbReference>
<feature type="region of interest" description="Disordered" evidence="1">
    <location>
        <begin position="272"/>
        <end position="330"/>
    </location>
</feature>
<evidence type="ECO:0000256" key="1">
    <source>
        <dbReference type="SAM" id="MobiDB-lite"/>
    </source>
</evidence>
<feature type="compositionally biased region" description="Basic residues" evidence="1">
    <location>
        <begin position="296"/>
        <end position="312"/>
    </location>
</feature>
<feature type="compositionally biased region" description="Polar residues" evidence="1">
    <location>
        <begin position="272"/>
        <end position="282"/>
    </location>
</feature>
<keyword evidence="3" id="KW-1185">Reference proteome</keyword>
<protein>
    <submittedName>
        <fullName evidence="2">Uncharacterized protein</fullName>
    </submittedName>
</protein>
<evidence type="ECO:0000313" key="2">
    <source>
        <dbReference type="EMBL" id="KAF2075536.1"/>
    </source>
</evidence>
<feature type="compositionally biased region" description="Low complexity" evidence="1">
    <location>
        <begin position="95"/>
        <end position="111"/>
    </location>
</feature>
<dbReference type="Proteomes" id="UP000695562">
    <property type="component" value="Unassembled WGS sequence"/>
</dbReference>
<feature type="compositionally biased region" description="Acidic residues" evidence="1">
    <location>
        <begin position="317"/>
        <end position="330"/>
    </location>
</feature>
<accession>A0A8J4Q762</accession>
<evidence type="ECO:0000313" key="3">
    <source>
        <dbReference type="Proteomes" id="UP000695562"/>
    </source>
</evidence>
<gene>
    <name evidence="2" type="ORF">CYY_003177</name>
</gene>
<sequence length="330" mass="36996">MTKTTVCPFCKQDIDNWFILSHIPQCYCQFCDRHNIMRYCLCKQCNGYMNHPTNISLVYQTTISSVPLSSTISSQTQTQTQYVPLLQTQTQQPISSPLSGTSMTTTSTTSSNREDQFRNYGKICCVCDNRLGTSSLPIVHVGETHSVFICKIQHLQSDSSASEVYSFIKNLHEKVESGQLDLPFRVFNGGLQNSQTPNNNNNDTCSGLDVLYSNANRVPCNNVLSINEKTHLYIKEKVSGVMIKTKFCNVEHLLRYLVTEYCTRKRSALSITSTNPTTTNKGRGSIRKTVTGGSGKVRKTAPRSLGKGKKSRLKDDSEYEDEDEEDGDEE</sequence>
<reference evidence="2" key="1">
    <citation type="submission" date="2020-01" db="EMBL/GenBank/DDBJ databases">
        <title>Development of genomics and gene disruption for Polysphondylium violaceum indicates a role for the polyketide synthase stlB in stalk morphogenesis.</title>
        <authorList>
            <person name="Narita B."/>
            <person name="Kawabe Y."/>
            <person name="Kin K."/>
            <person name="Saito T."/>
            <person name="Gibbs R."/>
            <person name="Kuspa A."/>
            <person name="Muzny D."/>
            <person name="Queller D."/>
            <person name="Richards S."/>
            <person name="Strassman J."/>
            <person name="Sucgang R."/>
            <person name="Worley K."/>
            <person name="Schaap P."/>
        </authorList>
    </citation>
    <scope>NUCLEOTIDE SEQUENCE</scope>
    <source>
        <strain evidence="2">QSvi11</strain>
    </source>
</reference>
<dbReference type="AlphaFoldDB" id="A0A8J4Q762"/>
<comment type="caution">
    <text evidence="2">The sequence shown here is derived from an EMBL/GenBank/DDBJ whole genome shotgun (WGS) entry which is preliminary data.</text>
</comment>
<name>A0A8J4Q762_9MYCE</name>
<proteinExistence type="predicted"/>
<feature type="region of interest" description="Disordered" evidence="1">
    <location>
        <begin position="91"/>
        <end position="113"/>
    </location>
</feature>